<dbReference type="SUPFAM" id="SSF88946">
    <property type="entry name" value="Sigma2 domain of RNA polymerase sigma factors"/>
    <property type="match status" value="1"/>
</dbReference>
<dbReference type="RefSeq" id="WP_245689393.1">
    <property type="nucleotide sequence ID" value="NZ_FNCV01000005.1"/>
</dbReference>
<name>A0A1G8ANK0_9PROT</name>
<dbReference type="CDD" id="cd06171">
    <property type="entry name" value="Sigma70_r4"/>
    <property type="match status" value="1"/>
</dbReference>
<dbReference type="Pfam" id="PF04542">
    <property type="entry name" value="Sigma70_r2"/>
    <property type="match status" value="1"/>
</dbReference>
<dbReference type="InterPro" id="IPR036388">
    <property type="entry name" value="WH-like_DNA-bd_sf"/>
</dbReference>
<dbReference type="InterPro" id="IPR039425">
    <property type="entry name" value="RNA_pol_sigma-70-like"/>
</dbReference>
<keyword evidence="11" id="KW-1185">Reference proteome</keyword>
<evidence type="ECO:0000256" key="6">
    <source>
        <dbReference type="RuleBase" id="RU000716"/>
    </source>
</evidence>
<dbReference type="Gene3D" id="1.10.1740.10">
    <property type="match status" value="1"/>
</dbReference>
<dbReference type="Gene3D" id="1.10.10.10">
    <property type="entry name" value="Winged helix-like DNA-binding domain superfamily/Winged helix DNA-binding domain"/>
    <property type="match status" value="1"/>
</dbReference>
<dbReference type="PROSITE" id="PS01063">
    <property type="entry name" value="SIGMA70_ECF"/>
    <property type="match status" value="1"/>
</dbReference>
<dbReference type="PANTHER" id="PTHR43133">
    <property type="entry name" value="RNA POLYMERASE ECF-TYPE SIGMA FACTO"/>
    <property type="match status" value="1"/>
</dbReference>
<dbReference type="InterPro" id="IPR014284">
    <property type="entry name" value="RNA_pol_sigma-70_dom"/>
</dbReference>
<evidence type="ECO:0000256" key="1">
    <source>
        <dbReference type="ARBA" id="ARBA00010641"/>
    </source>
</evidence>
<gene>
    <name evidence="10" type="ORF">SAMN05421742_10550</name>
</gene>
<dbReference type="STRING" id="83401.SAMN05421742_10550"/>
<feature type="compositionally biased region" description="Low complexity" evidence="7">
    <location>
        <begin position="11"/>
        <end position="20"/>
    </location>
</feature>
<keyword evidence="2 6" id="KW-0805">Transcription regulation</keyword>
<evidence type="ECO:0000256" key="5">
    <source>
        <dbReference type="ARBA" id="ARBA00023163"/>
    </source>
</evidence>
<comment type="similarity">
    <text evidence="1 6">Belongs to the sigma-70 factor family. ECF subfamily.</text>
</comment>
<accession>A0A1G8ANK0</accession>
<dbReference type="InterPro" id="IPR013249">
    <property type="entry name" value="RNA_pol_sigma70_r4_t2"/>
</dbReference>
<dbReference type="InterPro" id="IPR000838">
    <property type="entry name" value="RNA_pol_sigma70_ECF_CS"/>
</dbReference>
<evidence type="ECO:0000259" key="9">
    <source>
        <dbReference type="Pfam" id="PF08281"/>
    </source>
</evidence>
<evidence type="ECO:0000259" key="8">
    <source>
        <dbReference type="Pfam" id="PF04542"/>
    </source>
</evidence>
<protein>
    <recommendedName>
        <fullName evidence="6">RNA polymerase sigma factor</fullName>
    </recommendedName>
</protein>
<dbReference type="Proteomes" id="UP000217076">
    <property type="component" value="Unassembled WGS sequence"/>
</dbReference>
<keyword evidence="3 6" id="KW-0731">Sigma factor</keyword>
<reference evidence="11" key="1">
    <citation type="submission" date="2016-10" db="EMBL/GenBank/DDBJ databases">
        <authorList>
            <person name="Varghese N."/>
            <person name="Submissions S."/>
        </authorList>
    </citation>
    <scope>NUCLEOTIDE SEQUENCE [LARGE SCALE GENOMIC DNA]</scope>
    <source>
        <strain evidence="11">930I</strain>
    </source>
</reference>
<dbReference type="GO" id="GO:0006352">
    <property type="term" value="P:DNA-templated transcription initiation"/>
    <property type="evidence" value="ECO:0007669"/>
    <property type="project" value="InterPro"/>
</dbReference>
<dbReference type="AlphaFoldDB" id="A0A1G8ANK0"/>
<dbReference type="NCBIfam" id="NF004113">
    <property type="entry name" value="PRK05602.1"/>
    <property type="match status" value="1"/>
</dbReference>
<dbReference type="InterPro" id="IPR013325">
    <property type="entry name" value="RNA_pol_sigma_r2"/>
</dbReference>
<sequence>MTGSGRVADISGSRVSSSWMGSGLDSYCHDEPRGGTSDESLMERTQEGDKEAFRLLVSRHVDRVVGMARRIVGPDQAEDVAQDVFLKIWANSRQWQPGQARFRTWLYRVALNQCIDLTRRRATVPIEQAGELEDDTPSPEAACHQNQRARRLRAAIARLPEQQAIALTLYYNEDLTAGEVADIMGLRQNAVESLLKRGRQKLRALLLE</sequence>
<proteinExistence type="inferred from homology"/>
<evidence type="ECO:0000256" key="7">
    <source>
        <dbReference type="SAM" id="MobiDB-lite"/>
    </source>
</evidence>
<evidence type="ECO:0000313" key="10">
    <source>
        <dbReference type="EMBL" id="SDH22316.1"/>
    </source>
</evidence>
<keyword evidence="5 6" id="KW-0804">Transcription</keyword>
<keyword evidence="4 6" id="KW-0238">DNA-binding</keyword>
<dbReference type="GO" id="GO:0003677">
    <property type="term" value="F:DNA binding"/>
    <property type="evidence" value="ECO:0007669"/>
    <property type="project" value="UniProtKB-KW"/>
</dbReference>
<evidence type="ECO:0000313" key="11">
    <source>
        <dbReference type="Proteomes" id="UP000217076"/>
    </source>
</evidence>
<feature type="domain" description="RNA polymerase sigma factor 70 region 4 type 2" evidence="9">
    <location>
        <begin position="150"/>
        <end position="202"/>
    </location>
</feature>
<evidence type="ECO:0000256" key="3">
    <source>
        <dbReference type="ARBA" id="ARBA00023082"/>
    </source>
</evidence>
<dbReference type="EMBL" id="FNCV01000005">
    <property type="protein sequence ID" value="SDH22316.1"/>
    <property type="molecule type" value="Genomic_DNA"/>
</dbReference>
<dbReference type="InterPro" id="IPR013324">
    <property type="entry name" value="RNA_pol_sigma_r3/r4-like"/>
</dbReference>
<dbReference type="PANTHER" id="PTHR43133:SF8">
    <property type="entry name" value="RNA POLYMERASE SIGMA FACTOR HI_1459-RELATED"/>
    <property type="match status" value="1"/>
</dbReference>
<dbReference type="GO" id="GO:0016987">
    <property type="term" value="F:sigma factor activity"/>
    <property type="evidence" value="ECO:0007669"/>
    <property type="project" value="UniProtKB-KW"/>
</dbReference>
<dbReference type="NCBIfam" id="TIGR02937">
    <property type="entry name" value="sigma70-ECF"/>
    <property type="match status" value="1"/>
</dbReference>
<dbReference type="Pfam" id="PF08281">
    <property type="entry name" value="Sigma70_r4_2"/>
    <property type="match status" value="1"/>
</dbReference>
<feature type="domain" description="RNA polymerase sigma-70 region 2" evidence="8">
    <location>
        <begin position="56"/>
        <end position="122"/>
    </location>
</feature>
<evidence type="ECO:0000256" key="2">
    <source>
        <dbReference type="ARBA" id="ARBA00023015"/>
    </source>
</evidence>
<organism evidence="10 11">
    <name type="scientific">Roseospirillum parvum</name>
    <dbReference type="NCBI Taxonomy" id="83401"/>
    <lineage>
        <taxon>Bacteria</taxon>
        <taxon>Pseudomonadati</taxon>
        <taxon>Pseudomonadota</taxon>
        <taxon>Alphaproteobacteria</taxon>
        <taxon>Rhodospirillales</taxon>
        <taxon>Rhodospirillaceae</taxon>
        <taxon>Roseospirillum</taxon>
    </lineage>
</organism>
<dbReference type="InterPro" id="IPR007627">
    <property type="entry name" value="RNA_pol_sigma70_r2"/>
</dbReference>
<dbReference type="SUPFAM" id="SSF88659">
    <property type="entry name" value="Sigma3 and sigma4 domains of RNA polymerase sigma factors"/>
    <property type="match status" value="1"/>
</dbReference>
<evidence type="ECO:0000256" key="4">
    <source>
        <dbReference type="ARBA" id="ARBA00023125"/>
    </source>
</evidence>
<feature type="region of interest" description="Disordered" evidence="7">
    <location>
        <begin position="1"/>
        <end position="20"/>
    </location>
</feature>